<keyword evidence="2" id="KW-1185">Reference proteome</keyword>
<protein>
    <submittedName>
        <fullName evidence="1">FMN-binding negative transcriptional regulator</fullName>
    </submittedName>
</protein>
<dbReference type="InterPro" id="IPR007396">
    <property type="entry name" value="TR_PAI2-type"/>
</dbReference>
<evidence type="ECO:0000313" key="2">
    <source>
        <dbReference type="Proteomes" id="UP000646211"/>
    </source>
</evidence>
<dbReference type="AlphaFoldDB" id="A0A930U8I5"/>
<evidence type="ECO:0000313" key="1">
    <source>
        <dbReference type="EMBL" id="MBF2708681.1"/>
    </source>
</evidence>
<organism evidence="1 2">
    <name type="scientific">Flavobacterium soyangense</name>
    <dbReference type="NCBI Taxonomy" id="2023265"/>
    <lineage>
        <taxon>Bacteria</taxon>
        <taxon>Pseudomonadati</taxon>
        <taxon>Bacteroidota</taxon>
        <taxon>Flavobacteriia</taxon>
        <taxon>Flavobacteriales</taxon>
        <taxon>Flavobacteriaceae</taxon>
        <taxon>Flavobacterium</taxon>
    </lineage>
</organism>
<accession>A0A930U8I5</accession>
<sequence>MYRPEIFKITDRSIIKQFIKENGFGTLISIGETYPIGTSSMHYFEYYTDCSVLMGIAKRVKINIKNTQILKPSQEN</sequence>
<dbReference type="Pfam" id="PF04299">
    <property type="entry name" value="FMN_bind_2"/>
    <property type="match status" value="1"/>
</dbReference>
<gene>
    <name evidence="1" type="ORF">IR213_08775</name>
</gene>
<dbReference type="EMBL" id="JADHEC010000016">
    <property type="protein sequence ID" value="MBF2708681.1"/>
    <property type="molecule type" value="Genomic_DNA"/>
</dbReference>
<name>A0A930U8I5_9FLAO</name>
<dbReference type="Proteomes" id="UP000646211">
    <property type="component" value="Unassembled WGS sequence"/>
</dbReference>
<dbReference type="RefSeq" id="WP_194311932.1">
    <property type="nucleotide sequence ID" value="NZ_JADHEC010000016.1"/>
</dbReference>
<comment type="caution">
    <text evidence="1">The sequence shown here is derived from an EMBL/GenBank/DDBJ whole genome shotgun (WGS) entry which is preliminary data.</text>
</comment>
<reference evidence="1" key="1">
    <citation type="submission" date="2020-11" db="EMBL/GenBank/DDBJ databases">
        <title>Genome of Flavobacterium soyangense.</title>
        <authorList>
            <person name="Liu Q."/>
            <person name="Xin Y.-H."/>
        </authorList>
    </citation>
    <scope>NUCLEOTIDE SEQUENCE</scope>
    <source>
        <strain evidence="1">CGMCC 1.13493</strain>
    </source>
</reference>
<proteinExistence type="predicted"/>